<keyword evidence="2" id="KW-1185">Reference proteome</keyword>
<comment type="caution">
    <text evidence="1">The sequence shown here is derived from an EMBL/GenBank/DDBJ whole genome shotgun (WGS) entry which is preliminary data.</text>
</comment>
<reference evidence="1" key="2">
    <citation type="submission" date="2020-11" db="EMBL/GenBank/DDBJ databases">
        <authorList>
            <person name="McCartney M.A."/>
            <person name="Auch B."/>
            <person name="Kono T."/>
            <person name="Mallez S."/>
            <person name="Becker A."/>
            <person name="Gohl D.M."/>
            <person name="Silverstein K.A.T."/>
            <person name="Koren S."/>
            <person name="Bechman K.B."/>
            <person name="Herman A."/>
            <person name="Abrahante J.E."/>
            <person name="Garbe J."/>
        </authorList>
    </citation>
    <scope>NUCLEOTIDE SEQUENCE</scope>
    <source>
        <strain evidence="1">Duluth1</strain>
        <tissue evidence="1">Whole animal</tissue>
    </source>
</reference>
<sequence>MFELSEEEKLIEGNADAVKTSIQYYRDEFVDIVDKLQQQSFEAVEILKSSITNDIASRKTQCAHYYNQLKSLNNGVETDTVDETTAFIGLTKSRALLLRTRMSLKDIDGRYRRGIFFSACVNICI</sequence>
<dbReference type="AlphaFoldDB" id="A0A9D4MD47"/>
<gene>
    <name evidence="1" type="ORF">DPMN_037646</name>
</gene>
<evidence type="ECO:0000313" key="1">
    <source>
        <dbReference type="EMBL" id="KAH3874403.1"/>
    </source>
</evidence>
<dbReference type="Proteomes" id="UP000828390">
    <property type="component" value="Unassembled WGS sequence"/>
</dbReference>
<reference evidence="1" key="1">
    <citation type="journal article" date="2019" name="bioRxiv">
        <title>The Genome of the Zebra Mussel, Dreissena polymorpha: A Resource for Invasive Species Research.</title>
        <authorList>
            <person name="McCartney M.A."/>
            <person name="Auch B."/>
            <person name="Kono T."/>
            <person name="Mallez S."/>
            <person name="Zhang Y."/>
            <person name="Obille A."/>
            <person name="Becker A."/>
            <person name="Abrahante J.E."/>
            <person name="Garbe J."/>
            <person name="Badalamenti J.P."/>
            <person name="Herman A."/>
            <person name="Mangelson H."/>
            <person name="Liachko I."/>
            <person name="Sullivan S."/>
            <person name="Sone E.D."/>
            <person name="Koren S."/>
            <person name="Silverstein K.A.T."/>
            <person name="Beckman K.B."/>
            <person name="Gohl D.M."/>
        </authorList>
    </citation>
    <scope>NUCLEOTIDE SEQUENCE</scope>
    <source>
        <strain evidence="1">Duluth1</strain>
        <tissue evidence="1">Whole animal</tissue>
    </source>
</reference>
<proteinExistence type="predicted"/>
<name>A0A9D4MD47_DREPO</name>
<dbReference type="EMBL" id="JAIWYP010000002">
    <property type="protein sequence ID" value="KAH3874403.1"/>
    <property type="molecule type" value="Genomic_DNA"/>
</dbReference>
<evidence type="ECO:0000313" key="2">
    <source>
        <dbReference type="Proteomes" id="UP000828390"/>
    </source>
</evidence>
<protein>
    <submittedName>
        <fullName evidence="1">Uncharacterized protein</fullName>
    </submittedName>
</protein>
<organism evidence="1 2">
    <name type="scientific">Dreissena polymorpha</name>
    <name type="common">Zebra mussel</name>
    <name type="synonym">Mytilus polymorpha</name>
    <dbReference type="NCBI Taxonomy" id="45954"/>
    <lineage>
        <taxon>Eukaryota</taxon>
        <taxon>Metazoa</taxon>
        <taxon>Spiralia</taxon>
        <taxon>Lophotrochozoa</taxon>
        <taxon>Mollusca</taxon>
        <taxon>Bivalvia</taxon>
        <taxon>Autobranchia</taxon>
        <taxon>Heteroconchia</taxon>
        <taxon>Euheterodonta</taxon>
        <taxon>Imparidentia</taxon>
        <taxon>Neoheterodontei</taxon>
        <taxon>Myida</taxon>
        <taxon>Dreissenoidea</taxon>
        <taxon>Dreissenidae</taxon>
        <taxon>Dreissena</taxon>
    </lineage>
</organism>
<accession>A0A9D4MD47</accession>